<dbReference type="RefSeq" id="WP_130356609.1">
    <property type="nucleotide sequence ID" value="NZ_SGXC01000001.1"/>
</dbReference>
<evidence type="ECO:0000313" key="3">
    <source>
        <dbReference type="Proteomes" id="UP000292445"/>
    </source>
</evidence>
<comment type="caution">
    <text evidence="2">The sequence shown here is derived from an EMBL/GenBank/DDBJ whole genome shotgun (WGS) entry which is preliminary data.</text>
</comment>
<dbReference type="Proteomes" id="UP000292445">
    <property type="component" value="Unassembled WGS sequence"/>
</dbReference>
<dbReference type="PANTHER" id="PTHR30441:SF4">
    <property type="entry name" value="PROTEIN ASMA"/>
    <property type="match status" value="1"/>
</dbReference>
<dbReference type="Pfam" id="PF05170">
    <property type="entry name" value="AsmA"/>
    <property type="match status" value="1"/>
</dbReference>
<dbReference type="GO" id="GO:0090313">
    <property type="term" value="P:regulation of protein targeting to membrane"/>
    <property type="evidence" value="ECO:0007669"/>
    <property type="project" value="TreeGrafter"/>
</dbReference>
<dbReference type="EMBL" id="SGXC01000001">
    <property type="protein sequence ID" value="RZS85388.1"/>
    <property type="molecule type" value="Genomic_DNA"/>
</dbReference>
<feature type="domain" description="AsmA" evidence="1">
    <location>
        <begin position="11"/>
        <end position="689"/>
    </location>
</feature>
<sequence length="805" mass="84629">MRWFKRIAIGAAVLLAVAAIGLTALVVLVDPNHYKGPVADAVKKRYDRTLRIDGNVRFSVFPNLGVEIEKLSLSEPRSTQIFAAVDTARVSVAVLPLLSGRIVVDRVRVVGLKANVVRYQNGKFNFEDLLGPAPKAPGQPAGGELDAGGKPLLFDVAGIEFNGGELALRDYVKGTSMRVERLSATTGRVAPRTPFDMDLSARVLGQSPRVDATVQVQGRLTVDPEQRFFSAKGFDLKATGVLPSIRATALTAQGDLAYDGQRQAIDASGVSVAFQGDVAGSRPLSGVDLRLDAPRLNAGLAEGRVQVEKLSLSAQGKLGADSFELALSAPALHVSPQAAQGEALTARVSLDGKRDLDLRVALSGISGTADKLDIERLALDGELKEGDRVVRLASASPVHASLPRRKVSLSQLAGQVEILDPALPGRQMAIPIKGSVRANFEREHAAAKLDATIEGGEFSASAEVSQFDEPRIAFTVVADTLDLDKLLPAARQGAAGGGSGAGARAPADPPVDLSVLEDITASGTVKVGSLVARGLKAGNVSASVRVAKGRADVSSLKASLYGGSLSGSVFADAATNRVGLAPTLTNVSLQPLLSDLKHKDGLIGRATVALNLTATGKTVGQMKRALNGTASLAVRDGAVKGVNIAQSLREFRSLLSARKDDARQHQDALQTDFSEMQAQLVFASGIGTVRSLSVKAPLLRVSEGEPARIDIPGERFDLMALVTVVNTSTGQDGKDLADLRNVTVPVHVAGPFASPSYTIQWSKVATDVLRNTVKNKLQEELGIEPSESGDKLRGKVKDRLKGLFR</sequence>
<organism evidence="2 3">
    <name type="scientific">Pigmentiphaga kullae</name>
    <dbReference type="NCBI Taxonomy" id="151784"/>
    <lineage>
        <taxon>Bacteria</taxon>
        <taxon>Pseudomonadati</taxon>
        <taxon>Pseudomonadota</taxon>
        <taxon>Betaproteobacteria</taxon>
        <taxon>Burkholderiales</taxon>
        <taxon>Alcaligenaceae</taxon>
        <taxon>Pigmentiphaga</taxon>
    </lineage>
</organism>
<dbReference type="AlphaFoldDB" id="A0A4Q7NKE9"/>
<dbReference type="GO" id="GO:0005886">
    <property type="term" value="C:plasma membrane"/>
    <property type="evidence" value="ECO:0007669"/>
    <property type="project" value="TreeGrafter"/>
</dbReference>
<evidence type="ECO:0000259" key="1">
    <source>
        <dbReference type="Pfam" id="PF05170"/>
    </source>
</evidence>
<name>A0A4Q7NKE9_9BURK</name>
<evidence type="ECO:0000313" key="2">
    <source>
        <dbReference type="EMBL" id="RZS85388.1"/>
    </source>
</evidence>
<dbReference type="InterPro" id="IPR052894">
    <property type="entry name" value="AsmA-related"/>
</dbReference>
<proteinExistence type="predicted"/>
<reference evidence="2 3" key="1">
    <citation type="submission" date="2019-02" db="EMBL/GenBank/DDBJ databases">
        <title>Genomic Encyclopedia of Type Strains, Phase IV (KMG-IV): sequencing the most valuable type-strain genomes for metagenomic binning, comparative biology and taxonomic classification.</title>
        <authorList>
            <person name="Goeker M."/>
        </authorList>
    </citation>
    <scope>NUCLEOTIDE SEQUENCE [LARGE SCALE GENOMIC DNA]</scope>
    <source>
        <strain evidence="2 3">K24</strain>
    </source>
</reference>
<dbReference type="PANTHER" id="PTHR30441">
    <property type="entry name" value="DUF748 DOMAIN-CONTAINING PROTEIN"/>
    <property type="match status" value="1"/>
</dbReference>
<dbReference type="InterPro" id="IPR007844">
    <property type="entry name" value="AsmA"/>
</dbReference>
<keyword evidence="3" id="KW-1185">Reference proteome</keyword>
<protein>
    <submittedName>
        <fullName evidence="2">AsmA protein</fullName>
    </submittedName>
</protein>
<gene>
    <name evidence="2" type="ORF">EV675_1412</name>
</gene>
<dbReference type="OrthoDB" id="9766390at2"/>
<accession>A0A4Q7NKE9</accession>